<dbReference type="PANTHER" id="PTHR43787:SF3">
    <property type="entry name" value="ARYLSULFATASE REGULATORY PROTEIN"/>
    <property type="match status" value="1"/>
</dbReference>
<gene>
    <name evidence="8" type="primary">ydeM_4</name>
    <name evidence="8" type="ORF">ERS852526_01593</name>
</gene>
<evidence type="ECO:0000256" key="6">
    <source>
        <dbReference type="ARBA" id="ARBA00023014"/>
    </source>
</evidence>
<keyword evidence="2" id="KW-0004">4Fe-4S</keyword>
<dbReference type="PANTHER" id="PTHR43787">
    <property type="entry name" value="FEMO COFACTOR BIOSYNTHESIS PROTEIN NIFB-RELATED"/>
    <property type="match status" value="1"/>
</dbReference>
<keyword evidence="5" id="KW-0408">Iron</keyword>
<dbReference type="InterPro" id="IPR013785">
    <property type="entry name" value="Aldolase_TIM"/>
</dbReference>
<dbReference type="Proteomes" id="UP000095485">
    <property type="component" value="Unassembled WGS sequence"/>
</dbReference>
<keyword evidence="6" id="KW-0411">Iron-sulfur</keyword>
<dbReference type="UniPathway" id="UPA00782"/>
<keyword evidence="4" id="KW-0479">Metal-binding</keyword>
<dbReference type="Pfam" id="PF04055">
    <property type="entry name" value="Radical_SAM"/>
    <property type="match status" value="1"/>
</dbReference>
<dbReference type="InterPro" id="IPR023885">
    <property type="entry name" value="4Fe4S-binding_SPASM_dom"/>
</dbReference>
<keyword evidence="3" id="KW-0949">S-adenosyl-L-methionine</keyword>
<dbReference type="EMBL" id="CZAY01000010">
    <property type="protein sequence ID" value="CUP62916.1"/>
    <property type="molecule type" value="Genomic_DNA"/>
</dbReference>
<reference evidence="8 9" key="1">
    <citation type="submission" date="2015-09" db="EMBL/GenBank/DDBJ databases">
        <authorList>
            <consortium name="Pathogen Informatics"/>
        </authorList>
    </citation>
    <scope>NUCLEOTIDE SEQUENCE [LARGE SCALE GENOMIC DNA]</scope>
    <source>
        <strain evidence="8 9">2789STDY5834914</strain>
    </source>
</reference>
<dbReference type="InterPro" id="IPR058240">
    <property type="entry name" value="rSAM_sf"/>
</dbReference>
<dbReference type="NCBIfam" id="TIGR04085">
    <property type="entry name" value="rSAM_more_4Fe4S"/>
    <property type="match status" value="1"/>
</dbReference>
<dbReference type="InterPro" id="IPR023867">
    <property type="entry name" value="Sulphatase_maturase_rSAM"/>
</dbReference>
<dbReference type="GO" id="GO:0016491">
    <property type="term" value="F:oxidoreductase activity"/>
    <property type="evidence" value="ECO:0007669"/>
    <property type="project" value="InterPro"/>
</dbReference>
<dbReference type="SFLD" id="SFLDG01386">
    <property type="entry name" value="main_SPASM_domain-containing"/>
    <property type="match status" value="1"/>
</dbReference>
<protein>
    <submittedName>
        <fullName evidence="8">Anaerobic sulfatase-maturating enzyme homolog YdeM</fullName>
    </submittedName>
</protein>
<evidence type="ECO:0000256" key="1">
    <source>
        <dbReference type="ARBA" id="ARBA00001966"/>
    </source>
</evidence>
<evidence type="ECO:0000313" key="8">
    <source>
        <dbReference type="EMBL" id="CUP62916.1"/>
    </source>
</evidence>
<dbReference type="AlphaFoldDB" id="A0A174PTF5"/>
<evidence type="ECO:0000256" key="4">
    <source>
        <dbReference type="ARBA" id="ARBA00022723"/>
    </source>
</evidence>
<dbReference type="GO" id="GO:0046872">
    <property type="term" value="F:metal ion binding"/>
    <property type="evidence" value="ECO:0007669"/>
    <property type="project" value="UniProtKB-KW"/>
</dbReference>
<name>A0A174PTF5_9FIRM</name>
<dbReference type="InterPro" id="IPR007197">
    <property type="entry name" value="rSAM"/>
</dbReference>
<accession>A0A174PTF5</accession>
<dbReference type="GeneID" id="96228887"/>
<comment type="cofactor">
    <cofactor evidence="1">
        <name>[4Fe-4S] cluster</name>
        <dbReference type="ChEBI" id="CHEBI:49883"/>
    </cofactor>
</comment>
<dbReference type="RefSeq" id="WP_055283006.1">
    <property type="nucleotide sequence ID" value="NZ_CZAY01000010.1"/>
</dbReference>
<evidence type="ECO:0000256" key="2">
    <source>
        <dbReference type="ARBA" id="ARBA00022485"/>
    </source>
</evidence>
<dbReference type="OrthoDB" id="9808591at2"/>
<evidence type="ECO:0000313" key="9">
    <source>
        <dbReference type="Proteomes" id="UP000095485"/>
    </source>
</evidence>
<dbReference type="SFLD" id="SFLDG01067">
    <property type="entry name" value="SPASM/twitch_domain_containing"/>
    <property type="match status" value="1"/>
</dbReference>
<evidence type="ECO:0000256" key="3">
    <source>
        <dbReference type="ARBA" id="ARBA00022691"/>
    </source>
</evidence>
<evidence type="ECO:0000259" key="7">
    <source>
        <dbReference type="PROSITE" id="PS51918"/>
    </source>
</evidence>
<dbReference type="SFLD" id="SFLDG01384">
    <property type="entry name" value="thioether_bond_formation_requi"/>
    <property type="match status" value="1"/>
</dbReference>
<dbReference type="PROSITE" id="PS51918">
    <property type="entry name" value="RADICAL_SAM"/>
    <property type="match status" value="1"/>
</dbReference>
<dbReference type="SUPFAM" id="SSF102114">
    <property type="entry name" value="Radical SAM enzymes"/>
    <property type="match status" value="1"/>
</dbReference>
<proteinExistence type="predicted"/>
<dbReference type="Gene3D" id="3.20.20.70">
    <property type="entry name" value="Aldolase class I"/>
    <property type="match status" value="1"/>
</dbReference>
<dbReference type="GO" id="GO:0051539">
    <property type="term" value="F:4 iron, 4 sulfur cluster binding"/>
    <property type="evidence" value="ECO:0007669"/>
    <property type="project" value="UniProtKB-KW"/>
</dbReference>
<evidence type="ECO:0000256" key="5">
    <source>
        <dbReference type="ARBA" id="ARBA00023004"/>
    </source>
</evidence>
<dbReference type="SFLD" id="SFLDS00029">
    <property type="entry name" value="Radical_SAM"/>
    <property type="match status" value="1"/>
</dbReference>
<sequence>MRLSKFNEIIKCGDEYLLYNLYSGAILVLDEHYKERYEQIKKEKKDIDKELLSNLQKGKMLTDDRNEVRKIMEESDFIRKENKTLNLTIAPTMKCNFRCPYCYEKGVEYRTMDQQVINGTIDFIQRMKEKSEKLEVTWYGGEPLLAMDIIERISEKAIKIFGKENYNANMVTNGYLLTEEIAEKLEKLQIGRLQITLDGEPGIHNKRRKLAKDENTFEVIIKNIKNIIESDRNFQFIIRINVDNDNAKSIGKILDYFDELGLKGKLDVYLAPVRTMNGKCNNEKCFAEKEFADTEINFIKIGLEKGYDFLELPECNLGICGAVSQNCYVINAKGNIFKCLNDIAKDECKIGDVLHPLDCENEKFVEWISYEIPDECKECKILPICMGGCPVLRRKEKKACPAVKYNYQKLLQLVNEWSKKEYEK</sequence>
<feature type="domain" description="Radical SAM core" evidence="7">
    <location>
        <begin position="79"/>
        <end position="308"/>
    </location>
</feature>
<organism evidence="8 9">
    <name type="scientific">Dorea longicatena</name>
    <dbReference type="NCBI Taxonomy" id="88431"/>
    <lineage>
        <taxon>Bacteria</taxon>
        <taxon>Bacillati</taxon>
        <taxon>Bacillota</taxon>
        <taxon>Clostridia</taxon>
        <taxon>Lachnospirales</taxon>
        <taxon>Lachnospiraceae</taxon>
        <taxon>Dorea</taxon>
    </lineage>
</organism>
<dbReference type="CDD" id="cd01335">
    <property type="entry name" value="Radical_SAM"/>
    <property type="match status" value="1"/>
</dbReference>